<feature type="transmembrane region" description="Helical" evidence="1">
    <location>
        <begin position="6"/>
        <end position="25"/>
    </location>
</feature>
<dbReference type="Proteomes" id="UP000054695">
    <property type="component" value="Unassembled WGS sequence"/>
</dbReference>
<keyword evidence="3" id="KW-0808">Transferase</keyword>
<feature type="transmembrane region" description="Helical" evidence="1">
    <location>
        <begin position="181"/>
        <end position="204"/>
    </location>
</feature>
<dbReference type="InterPro" id="IPR002656">
    <property type="entry name" value="Acyl_transf_3_dom"/>
</dbReference>
<keyword evidence="4" id="KW-1185">Reference proteome</keyword>
<comment type="caution">
    <text evidence="3">The sequence shown here is derived from an EMBL/GenBank/DDBJ whole genome shotgun (WGS) entry which is preliminary data.</text>
</comment>
<dbReference type="PANTHER" id="PTHR23028:SF53">
    <property type="entry name" value="ACYL_TRANSF_3 DOMAIN-CONTAINING PROTEIN"/>
    <property type="match status" value="1"/>
</dbReference>
<accession>A0A0W0RTZ7</accession>
<protein>
    <submittedName>
        <fullName evidence="3">Acyltransferase</fullName>
    </submittedName>
</protein>
<feature type="transmembrane region" description="Helical" evidence="1">
    <location>
        <begin position="236"/>
        <end position="253"/>
    </location>
</feature>
<feature type="transmembrane region" description="Helical" evidence="1">
    <location>
        <begin position="78"/>
        <end position="95"/>
    </location>
</feature>
<feature type="transmembrane region" description="Helical" evidence="1">
    <location>
        <begin position="265"/>
        <end position="280"/>
    </location>
</feature>
<gene>
    <name evidence="3" type="ORF">Lboz_1247</name>
</gene>
<dbReference type="RefSeq" id="WP_058458918.1">
    <property type="nucleotide sequence ID" value="NZ_CAAAIY010000008.1"/>
</dbReference>
<keyword evidence="1" id="KW-0812">Transmembrane</keyword>
<evidence type="ECO:0000256" key="1">
    <source>
        <dbReference type="SAM" id="Phobius"/>
    </source>
</evidence>
<dbReference type="STRING" id="447.Lboz_1247"/>
<dbReference type="AlphaFoldDB" id="A0A0W0RTZ7"/>
<keyword evidence="3" id="KW-0012">Acyltransferase</keyword>
<organism evidence="3 4">
    <name type="scientific">Legionella bozemanae</name>
    <name type="common">Fluoribacter bozemanae</name>
    <dbReference type="NCBI Taxonomy" id="447"/>
    <lineage>
        <taxon>Bacteria</taxon>
        <taxon>Pseudomonadati</taxon>
        <taxon>Pseudomonadota</taxon>
        <taxon>Gammaproteobacteria</taxon>
        <taxon>Legionellales</taxon>
        <taxon>Legionellaceae</taxon>
        <taxon>Legionella</taxon>
    </lineage>
</organism>
<feature type="transmembrane region" description="Helical" evidence="1">
    <location>
        <begin position="116"/>
        <end position="135"/>
    </location>
</feature>
<sequence>MFHVIVQVFFFMIFFLIAFLSVLPWRSLFHIVDTGRNNEQALEGLRGLAALAVVACHVNQFLLSYLQIPGIPLTGNRIGGLGVQIFFALTAYLFTKKALQSGINPTDFYKKRILRIVPLYIFLSLCTILLSLHYMGTPVFIWDTFIRCINVLSFGFIGHNTDLYLPNYDLLVFQKYNAMELIGIAWSLSYEWRFYLVLPVLYYISLYSTNKRIAILIIVIILAVRDFYIYSSSKVVWPFFMGGSIAALIVHYFPNFSVNIRLSRFFSWFSLPLLIGSIFTPEVYNYKHFLLTSSLFICIVLGKPKLLQSKPLVALGQISYSIYLMQYLVLKLVNNAVYPNILYSDLIVKFLVSFLIIGLLIPIASCTYKFIELPGMQGAFFKQFNVALKKVKRSYSMQRQ</sequence>
<dbReference type="PANTHER" id="PTHR23028">
    <property type="entry name" value="ACETYLTRANSFERASE"/>
    <property type="match status" value="1"/>
</dbReference>
<dbReference type="GO" id="GO:0016020">
    <property type="term" value="C:membrane"/>
    <property type="evidence" value="ECO:0007669"/>
    <property type="project" value="TreeGrafter"/>
</dbReference>
<proteinExistence type="predicted"/>
<dbReference type="GO" id="GO:0016747">
    <property type="term" value="F:acyltransferase activity, transferring groups other than amino-acyl groups"/>
    <property type="evidence" value="ECO:0007669"/>
    <property type="project" value="InterPro"/>
</dbReference>
<dbReference type="OrthoDB" id="9767863at2"/>
<dbReference type="EMBL" id="LNXU01000014">
    <property type="protein sequence ID" value="KTC74571.1"/>
    <property type="molecule type" value="Genomic_DNA"/>
</dbReference>
<reference evidence="3 4" key="1">
    <citation type="submission" date="2015-11" db="EMBL/GenBank/DDBJ databases">
        <title>Genomic analysis of 38 Legionella species identifies large and diverse effector repertoires.</title>
        <authorList>
            <person name="Burstein D."/>
            <person name="Amaro F."/>
            <person name="Zusman T."/>
            <person name="Lifshitz Z."/>
            <person name="Cohen O."/>
            <person name="Gilbert J.A."/>
            <person name="Pupko T."/>
            <person name="Shuman H.A."/>
            <person name="Segal G."/>
        </authorList>
    </citation>
    <scope>NUCLEOTIDE SEQUENCE [LARGE SCALE GENOMIC DNA]</scope>
    <source>
        <strain evidence="3 4">WIGA</strain>
    </source>
</reference>
<evidence type="ECO:0000313" key="4">
    <source>
        <dbReference type="Proteomes" id="UP000054695"/>
    </source>
</evidence>
<feature type="transmembrane region" description="Helical" evidence="1">
    <location>
        <begin position="311"/>
        <end position="330"/>
    </location>
</feature>
<keyword evidence="1" id="KW-0472">Membrane</keyword>
<evidence type="ECO:0000259" key="2">
    <source>
        <dbReference type="Pfam" id="PF01757"/>
    </source>
</evidence>
<dbReference type="InterPro" id="IPR050879">
    <property type="entry name" value="Acyltransferase_3"/>
</dbReference>
<feature type="transmembrane region" description="Helical" evidence="1">
    <location>
        <begin position="213"/>
        <end position="230"/>
    </location>
</feature>
<feature type="transmembrane region" description="Helical" evidence="1">
    <location>
        <begin position="350"/>
        <end position="371"/>
    </location>
</feature>
<feature type="domain" description="Acyltransferase 3" evidence="2">
    <location>
        <begin position="41"/>
        <end position="357"/>
    </location>
</feature>
<name>A0A0W0RTZ7_LEGBO</name>
<keyword evidence="1" id="KW-1133">Transmembrane helix</keyword>
<dbReference type="GO" id="GO:0000271">
    <property type="term" value="P:polysaccharide biosynthetic process"/>
    <property type="evidence" value="ECO:0007669"/>
    <property type="project" value="TreeGrafter"/>
</dbReference>
<feature type="transmembrane region" description="Helical" evidence="1">
    <location>
        <begin position="45"/>
        <end position="66"/>
    </location>
</feature>
<evidence type="ECO:0000313" key="3">
    <source>
        <dbReference type="EMBL" id="KTC74571.1"/>
    </source>
</evidence>
<dbReference type="Pfam" id="PF01757">
    <property type="entry name" value="Acyl_transf_3"/>
    <property type="match status" value="1"/>
</dbReference>
<dbReference type="PATRIC" id="fig|447.4.peg.1331"/>